<evidence type="ECO:0000313" key="3">
    <source>
        <dbReference type="EMBL" id="CAG5113541.1"/>
    </source>
</evidence>
<feature type="transmembrane region" description="Helical" evidence="2">
    <location>
        <begin position="65"/>
        <end position="87"/>
    </location>
</feature>
<gene>
    <name evidence="3" type="ORF">OKIOD_LOCUS16404</name>
</gene>
<keyword evidence="4" id="KW-1185">Reference proteome</keyword>
<keyword evidence="2" id="KW-0812">Transmembrane</keyword>
<proteinExistence type="predicted"/>
<keyword evidence="2" id="KW-0472">Membrane</keyword>
<accession>A0ABN7T6T8</accession>
<feature type="region of interest" description="Disordered" evidence="1">
    <location>
        <begin position="98"/>
        <end position="128"/>
    </location>
</feature>
<name>A0ABN7T6T8_OIKDI</name>
<evidence type="ECO:0000256" key="1">
    <source>
        <dbReference type="SAM" id="MobiDB-lite"/>
    </source>
</evidence>
<reference evidence="3 4" key="1">
    <citation type="submission" date="2021-04" db="EMBL/GenBank/DDBJ databases">
        <authorList>
            <person name="Bliznina A."/>
        </authorList>
    </citation>
    <scope>NUCLEOTIDE SEQUENCE [LARGE SCALE GENOMIC DNA]</scope>
</reference>
<organism evidence="3 4">
    <name type="scientific">Oikopleura dioica</name>
    <name type="common">Tunicate</name>
    <dbReference type="NCBI Taxonomy" id="34765"/>
    <lineage>
        <taxon>Eukaryota</taxon>
        <taxon>Metazoa</taxon>
        <taxon>Chordata</taxon>
        <taxon>Tunicata</taxon>
        <taxon>Appendicularia</taxon>
        <taxon>Copelata</taxon>
        <taxon>Oikopleuridae</taxon>
        <taxon>Oikopleura</taxon>
    </lineage>
</organism>
<dbReference type="EMBL" id="OU015567">
    <property type="protein sequence ID" value="CAG5113541.1"/>
    <property type="molecule type" value="Genomic_DNA"/>
</dbReference>
<evidence type="ECO:0000313" key="4">
    <source>
        <dbReference type="Proteomes" id="UP001158576"/>
    </source>
</evidence>
<feature type="compositionally biased region" description="Basic and acidic residues" evidence="1">
    <location>
        <begin position="119"/>
        <end position="128"/>
    </location>
</feature>
<feature type="compositionally biased region" description="Basic and acidic residues" evidence="1">
    <location>
        <begin position="98"/>
        <end position="109"/>
    </location>
</feature>
<protein>
    <submittedName>
        <fullName evidence="3">Oidioi.mRNA.OKI2018_I69.chr2.g7639.t1.cds</fullName>
    </submittedName>
</protein>
<feature type="transmembrane region" description="Helical" evidence="2">
    <location>
        <begin position="12"/>
        <end position="36"/>
    </location>
</feature>
<keyword evidence="2" id="KW-1133">Transmembrane helix</keyword>
<sequence length="128" mass="14272">MVGSLSVITKGYFYPMWYLITPAMLLYVIITAFLGYDTIANAYRDVTGDDPDSPIQVFPKWSNTIAMLMSMTPAVIIVVYFVASILLKGLSSLRPSDDFMSQKEKEEHGTGNPAFRDIAPAKEEQSHL</sequence>
<evidence type="ECO:0000256" key="2">
    <source>
        <dbReference type="SAM" id="Phobius"/>
    </source>
</evidence>
<dbReference type="Proteomes" id="UP001158576">
    <property type="component" value="Chromosome 2"/>
</dbReference>